<dbReference type="AlphaFoldDB" id="A0A6B8RPZ3"/>
<gene>
    <name evidence="10" type="ORF">EHS13_22490</name>
</gene>
<evidence type="ECO:0000313" key="11">
    <source>
        <dbReference type="Proteomes" id="UP000426246"/>
    </source>
</evidence>
<dbReference type="InterPro" id="IPR024989">
    <property type="entry name" value="MFS_assoc_dom"/>
</dbReference>
<dbReference type="InterPro" id="IPR020846">
    <property type="entry name" value="MFS_dom"/>
</dbReference>
<proteinExistence type="predicted"/>
<dbReference type="OrthoDB" id="1650886at2"/>
<feature type="transmembrane region" description="Helical" evidence="8">
    <location>
        <begin position="99"/>
        <end position="118"/>
    </location>
</feature>
<evidence type="ECO:0000256" key="1">
    <source>
        <dbReference type="ARBA" id="ARBA00004429"/>
    </source>
</evidence>
<dbReference type="PANTHER" id="PTHR23522">
    <property type="entry name" value="BLL5896 PROTEIN"/>
    <property type="match status" value="1"/>
</dbReference>
<dbReference type="GO" id="GO:0015528">
    <property type="term" value="F:lactose:proton symporter activity"/>
    <property type="evidence" value="ECO:0007669"/>
    <property type="project" value="TreeGrafter"/>
</dbReference>
<feature type="transmembrane region" description="Helical" evidence="8">
    <location>
        <begin position="298"/>
        <end position="319"/>
    </location>
</feature>
<evidence type="ECO:0000256" key="4">
    <source>
        <dbReference type="ARBA" id="ARBA00022519"/>
    </source>
</evidence>
<feature type="transmembrane region" description="Helical" evidence="8">
    <location>
        <begin position="164"/>
        <end position="184"/>
    </location>
</feature>
<evidence type="ECO:0000256" key="3">
    <source>
        <dbReference type="ARBA" id="ARBA00022475"/>
    </source>
</evidence>
<keyword evidence="2" id="KW-0813">Transport</keyword>
<feature type="transmembrane region" description="Helical" evidence="8">
    <location>
        <begin position="12"/>
        <end position="36"/>
    </location>
</feature>
<dbReference type="KEGG" id="ppsc:EHS13_22490"/>
<dbReference type="PROSITE" id="PS50850">
    <property type="entry name" value="MFS"/>
    <property type="match status" value="1"/>
</dbReference>
<comment type="subcellular location">
    <subcellularLocation>
        <location evidence="1">Cell inner membrane</location>
        <topology evidence="1">Multi-pass membrane protein</topology>
    </subcellularLocation>
</comment>
<feature type="transmembrane region" description="Helical" evidence="8">
    <location>
        <begin position="204"/>
        <end position="222"/>
    </location>
</feature>
<dbReference type="RefSeq" id="WP_155702561.1">
    <property type="nucleotide sequence ID" value="NZ_CP034235.1"/>
</dbReference>
<feature type="transmembrane region" description="Helical" evidence="8">
    <location>
        <begin position="139"/>
        <end position="158"/>
    </location>
</feature>
<evidence type="ECO:0000313" key="10">
    <source>
        <dbReference type="EMBL" id="QGQ97456.1"/>
    </source>
</evidence>
<dbReference type="Proteomes" id="UP000426246">
    <property type="component" value="Chromosome"/>
</dbReference>
<keyword evidence="5 8" id="KW-0812">Transmembrane</keyword>
<dbReference type="InterPro" id="IPR026032">
    <property type="entry name" value="HcaT-like"/>
</dbReference>
<dbReference type="GO" id="GO:0030395">
    <property type="term" value="F:lactose binding"/>
    <property type="evidence" value="ECO:0007669"/>
    <property type="project" value="TreeGrafter"/>
</dbReference>
<evidence type="ECO:0000256" key="7">
    <source>
        <dbReference type="ARBA" id="ARBA00023136"/>
    </source>
</evidence>
<protein>
    <submittedName>
        <fullName evidence="10">MFS transporter</fullName>
    </submittedName>
</protein>
<keyword evidence="7 8" id="KW-0472">Membrane</keyword>
<keyword evidence="3" id="KW-1003">Cell membrane</keyword>
<accession>A0A6B8RPZ3</accession>
<dbReference type="PIRSF" id="PIRSF004925">
    <property type="entry name" value="HcaT"/>
    <property type="match status" value="1"/>
</dbReference>
<dbReference type="SUPFAM" id="SSF103473">
    <property type="entry name" value="MFS general substrate transporter"/>
    <property type="match status" value="1"/>
</dbReference>
<dbReference type="Pfam" id="PF12832">
    <property type="entry name" value="MFS_1_like"/>
    <property type="match status" value="1"/>
</dbReference>
<feature type="transmembrane region" description="Helical" evidence="8">
    <location>
        <begin position="331"/>
        <end position="355"/>
    </location>
</feature>
<name>A0A6B8RPZ3_9BACL</name>
<feature type="transmembrane region" description="Helical" evidence="8">
    <location>
        <begin position="48"/>
        <end position="65"/>
    </location>
</feature>
<evidence type="ECO:0000256" key="2">
    <source>
        <dbReference type="ARBA" id="ARBA00022448"/>
    </source>
</evidence>
<keyword evidence="6 8" id="KW-1133">Transmembrane helix</keyword>
<keyword evidence="11" id="KW-1185">Reference proteome</keyword>
<evidence type="ECO:0000256" key="8">
    <source>
        <dbReference type="SAM" id="Phobius"/>
    </source>
</evidence>
<evidence type="ECO:0000259" key="9">
    <source>
        <dbReference type="PROSITE" id="PS50850"/>
    </source>
</evidence>
<dbReference type="Gene3D" id="1.20.1250.20">
    <property type="entry name" value="MFS general substrate transporter like domains"/>
    <property type="match status" value="2"/>
</dbReference>
<feature type="domain" description="Major facilitator superfamily (MFS) profile" evidence="9">
    <location>
        <begin position="202"/>
        <end position="389"/>
    </location>
</feature>
<feature type="transmembrane region" description="Helical" evidence="8">
    <location>
        <begin position="273"/>
        <end position="292"/>
    </location>
</feature>
<dbReference type="EMBL" id="CP034235">
    <property type="protein sequence ID" value="QGQ97456.1"/>
    <property type="molecule type" value="Genomic_DNA"/>
</dbReference>
<organism evidence="10 11">
    <name type="scientific">Paenibacillus psychroresistens</name>
    <dbReference type="NCBI Taxonomy" id="1778678"/>
    <lineage>
        <taxon>Bacteria</taxon>
        <taxon>Bacillati</taxon>
        <taxon>Bacillota</taxon>
        <taxon>Bacilli</taxon>
        <taxon>Bacillales</taxon>
        <taxon>Paenibacillaceae</taxon>
        <taxon>Paenibacillus</taxon>
    </lineage>
</organism>
<evidence type="ECO:0000256" key="6">
    <source>
        <dbReference type="ARBA" id="ARBA00022989"/>
    </source>
</evidence>
<dbReference type="PANTHER" id="PTHR23522:SF10">
    <property type="entry name" value="3-PHENYLPROPIONIC ACID TRANSPORTER-RELATED"/>
    <property type="match status" value="1"/>
</dbReference>
<keyword evidence="4" id="KW-0997">Cell inner membrane</keyword>
<feature type="transmembrane region" description="Helical" evidence="8">
    <location>
        <begin position="361"/>
        <end position="383"/>
    </location>
</feature>
<dbReference type="InterPro" id="IPR036259">
    <property type="entry name" value="MFS_trans_sf"/>
</dbReference>
<sequence length="389" mass="43453">MRSEPTDIKSSNLLRGFTFSFFMTNALIISFFPTYFVSMGYSKTQIGLIYSIGPTISILSNLFWGYISDKYHTMKKTIVAVLIGQLCLALFLFQMNSYFLIFIAMIGFYFFQTPLNTLNDSQLLLYSSKKGASYASFRVWGSIGFAASALVFGIMLQSQKEHPQLIALLTISTIGLSLLLSLLLKDSRGNIKKIEFSGLFQILLSRKLIIFLSLILVLAISHRANDAFLSLYLHELGASQALIGYSWTVSALSEIPIFFLLSRYGDRYKELPLLALASFAFVIRYLLMSITIEPHYIIMIQALHSITFGIFLFTAFRYITQIVPDQYRATGQAIFTVVYSGMAGLISSLLGGLVFDRWGGHTLYIVASAIAFVAGIGFLLAHFKDQDSG</sequence>
<dbReference type="GO" id="GO:0005886">
    <property type="term" value="C:plasma membrane"/>
    <property type="evidence" value="ECO:0007669"/>
    <property type="project" value="UniProtKB-SubCell"/>
</dbReference>
<reference evidence="11" key="1">
    <citation type="submission" date="2018-11" db="EMBL/GenBank/DDBJ databases">
        <title>Complete genome sequence of Paenibacillus sp. ML311-T8.</title>
        <authorList>
            <person name="Nam Y.-D."/>
            <person name="Kang J."/>
            <person name="Chung W.-H."/>
            <person name="Park Y.S."/>
        </authorList>
    </citation>
    <scope>NUCLEOTIDE SEQUENCE [LARGE SCALE GENOMIC DNA]</scope>
    <source>
        <strain evidence="11">ML311-T8</strain>
    </source>
</reference>
<evidence type="ECO:0000256" key="5">
    <source>
        <dbReference type="ARBA" id="ARBA00022692"/>
    </source>
</evidence>